<proteinExistence type="predicted"/>
<accession>A0ABW6J9N1</accession>
<name>A0ABW6J9N1_STRCE</name>
<gene>
    <name evidence="1" type="ORF">ACFU0X_03195</name>
</gene>
<sequence length="55" mass="5912">MTARVRCAACDRPLGKRGRPCVRGCGARLCTARHIPACNDLHGGQCPNHTPPEET</sequence>
<protein>
    <submittedName>
        <fullName evidence="1">Uncharacterized protein</fullName>
    </submittedName>
</protein>
<dbReference type="Proteomes" id="UP001600650">
    <property type="component" value="Unassembled WGS sequence"/>
</dbReference>
<dbReference type="EMBL" id="JBHVBU010000005">
    <property type="protein sequence ID" value="MFE7962048.1"/>
    <property type="molecule type" value="Genomic_DNA"/>
</dbReference>
<reference evidence="1 2" key="1">
    <citation type="submission" date="2024-09" db="EMBL/GenBank/DDBJ databases">
        <title>The Natural Products Discovery Center: Release of the First 8490 Sequenced Strains for Exploring Actinobacteria Biosynthetic Diversity.</title>
        <authorList>
            <person name="Kalkreuter E."/>
            <person name="Kautsar S.A."/>
            <person name="Yang D."/>
            <person name="Bader C.D."/>
            <person name="Teijaro C.N."/>
            <person name="Fluegel L."/>
            <person name="Davis C.M."/>
            <person name="Simpson J.R."/>
            <person name="Lauterbach L."/>
            <person name="Steele A.D."/>
            <person name="Gui C."/>
            <person name="Meng S."/>
            <person name="Li G."/>
            <person name="Viehrig K."/>
            <person name="Ye F."/>
            <person name="Su P."/>
            <person name="Kiefer A.F."/>
            <person name="Nichols A."/>
            <person name="Cepeda A.J."/>
            <person name="Yan W."/>
            <person name="Fan B."/>
            <person name="Jiang Y."/>
            <person name="Adhikari A."/>
            <person name="Zheng C.-J."/>
            <person name="Schuster L."/>
            <person name="Cowan T.M."/>
            <person name="Smanski M.J."/>
            <person name="Chevrette M.G."/>
            <person name="De Carvalho L.P.S."/>
            <person name="Shen B."/>
        </authorList>
    </citation>
    <scope>NUCLEOTIDE SEQUENCE [LARGE SCALE GENOMIC DNA]</scope>
    <source>
        <strain evidence="1 2">NPDC057399</strain>
    </source>
</reference>
<organism evidence="1 2">
    <name type="scientific">Streptomyces cellulosae</name>
    <dbReference type="NCBI Taxonomy" id="1968"/>
    <lineage>
        <taxon>Bacteria</taxon>
        <taxon>Bacillati</taxon>
        <taxon>Actinomycetota</taxon>
        <taxon>Actinomycetes</taxon>
        <taxon>Kitasatosporales</taxon>
        <taxon>Streptomycetaceae</taxon>
        <taxon>Streptomyces</taxon>
    </lineage>
</organism>
<keyword evidence="2" id="KW-1185">Reference proteome</keyword>
<evidence type="ECO:0000313" key="1">
    <source>
        <dbReference type="EMBL" id="MFE7962048.1"/>
    </source>
</evidence>
<dbReference type="RefSeq" id="WP_381724913.1">
    <property type="nucleotide sequence ID" value="NZ_JBHVBU010000005.1"/>
</dbReference>
<comment type="caution">
    <text evidence="1">The sequence shown here is derived from an EMBL/GenBank/DDBJ whole genome shotgun (WGS) entry which is preliminary data.</text>
</comment>
<evidence type="ECO:0000313" key="2">
    <source>
        <dbReference type="Proteomes" id="UP001600650"/>
    </source>
</evidence>